<dbReference type="GeneID" id="31845247"/>
<reference evidence="2 3" key="1">
    <citation type="journal article" date="2017" name="Front. Microbiol.">
        <title>Phaeobacter piscinae sp. nov., a species of the Roseobacter group and potential aquaculture probiont.</title>
        <authorList>
            <person name="Sonnenschein E.C."/>
            <person name="Phippen C.B.W."/>
            <person name="Nielsen K.F."/>
            <person name="Mateiu R.V."/>
            <person name="Melchiorsen J."/>
            <person name="Gram L."/>
            <person name="Overmann J."/>
            <person name="Freese H.M."/>
        </authorList>
    </citation>
    <scope>NUCLEOTIDE SEQUENCE [LARGE SCALE GENOMIC DNA]</scope>
    <source>
        <strain evidence="2 3">P63</strain>
    </source>
</reference>
<accession>A0AAC9Z700</accession>
<dbReference type="InterPro" id="IPR027417">
    <property type="entry name" value="P-loop_NTPase"/>
</dbReference>
<dbReference type="Pfam" id="PF07693">
    <property type="entry name" value="KAP_NTPase"/>
    <property type="match status" value="1"/>
</dbReference>
<proteinExistence type="predicted"/>
<evidence type="ECO:0000313" key="3">
    <source>
        <dbReference type="Proteomes" id="UP000217545"/>
    </source>
</evidence>
<evidence type="ECO:0000313" key="2">
    <source>
        <dbReference type="EMBL" id="ATF04897.1"/>
    </source>
</evidence>
<dbReference type="EMBL" id="CP010784">
    <property type="protein sequence ID" value="ATF04897.1"/>
    <property type="molecule type" value="Genomic_DNA"/>
</dbReference>
<dbReference type="AlphaFoldDB" id="A0AAC9Z700"/>
<dbReference type="RefSeq" id="WP_024096289.1">
    <property type="nucleotide sequence ID" value="NZ_CP010588.1"/>
</dbReference>
<dbReference type="Proteomes" id="UP000217545">
    <property type="component" value="Chromosome"/>
</dbReference>
<dbReference type="SUPFAM" id="SSF52540">
    <property type="entry name" value="P-loop containing nucleoside triphosphate hydrolases"/>
    <property type="match status" value="1"/>
</dbReference>
<feature type="domain" description="KAP NTPase" evidence="1">
    <location>
        <begin position="30"/>
        <end position="345"/>
    </location>
</feature>
<evidence type="ECO:0000259" key="1">
    <source>
        <dbReference type="Pfam" id="PF07693"/>
    </source>
</evidence>
<name>A0AAC9Z700_9RHOB</name>
<organism evidence="2 3">
    <name type="scientific">Phaeobacter gallaeciensis</name>
    <dbReference type="NCBI Taxonomy" id="60890"/>
    <lineage>
        <taxon>Bacteria</taxon>
        <taxon>Pseudomonadati</taxon>
        <taxon>Pseudomonadota</taxon>
        <taxon>Alphaproteobacteria</taxon>
        <taxon>Rhodobacterales</taxon>
        <taxon>Roseobacteraceae</taxon>
        <taxon>Phaeobacter</taxon>
    </lineage>
</organism>
<protein>
    <submittedName>
        <fullName evidence="2">KAP family P-loop domain protein</fullName>
    </submittedName>
</protein>
<dbReference type="InterPro" id="IPR011646">
    <property type="entry name" value="KAP_P-loop"/>
</dbReference>
<sequence>MRLTVPNPKIKLYEDGFDGHDQLNRKATGNKLSDLVERIDDPLVIALDGAWGSGKSFFLKCWVGAHRKREGNTTETVYFDAFQHDFLDDPLIALTGAIAERFETSKAKETEHRGERSKKIKKAAWTVGKGALRIGASVATFGATEVLSEVGDVVAKAVGDEAKALLSSDSGDDEAEEFWSAHHARIAAMEAFRLALSELTEPDETEHPQRKLVIVIDELDRCRPDYALSLLEIIKHFFNVPGVHFVLGVNLKELQNSVRARYGSGVEAETYLQKFTTMQMTLNQFFEKHSSDLVWTKYFQKCAEQMEFPTEARALLKTTENILSRFKLSRDQSLRDAERVLTTLVAMPNLKTNFYLNTEVCIGTMAVLKVLAPSIYQTIRLSSGSAFIAGEHFETTTDEFDQHGELITLIWKALEDHNDLTTRELAELSNHCSSLRSENWQSQLGKVANKYLEVFDLSDF</sequence>
<dbReference type="Gene3D" id="3.40.50.300">
    <property type="entry name" value="P-loop containing nucleotide triphosphate hydrolases"/>
    <property type="match status" value="1"/>
</dbReference>
<gene>
    <name evidence="2" type="ORF">PhaeoP63_00798</name>
</gene>